<name>A0A445CI60_ARAHY</name>
<dbReference type="PANTHER" id="PTHR46033">
    <property type="entry name" value="PROTEIN MAIN-LIKE 2"/>
    <property type="match status" value="1"/>
</dbReference>
<accession>A0A445CI60</accession>
<dbReference type="GO" id="GO:0010073">
    <property type="term" value="P:meristem maintenance"/>
    <property type="evidence" value="ECO:0007669"/>
    <property type="project" value="InterPro"/>
</dbReference>
<organism evidence="2 3">
    <name type="scientific">Arachis hypogaea</name>
    <name type="common">Peanut</name>
    <dbReference type="NCBI Taxonomy" id="3818"/>
    <lineage>
        <taxon>Eukaryota</taxon>
        <taxon>Viridiplantae</taxon>
        <taxon>Streptophyta</taxon>
        <taxon>Embryophyta</taxon>
        <taxon>Tracheophyta</taxon>
        <taxon>Spermatophyta</taxon>
        <taxon>Magnoliopsida</taxon>
        <taxon>eudicotyledons</taxon>
        <taxon>Gunneridae</taxon>
        <taxon>Pentapetalae</taxon>
        <taxon>rosids</taxon>
        <taxon>fabids</taxon>
        <taxon>Fabales</taxon>
        <taxon>Fabaceae</taxon>
        <taxon>Papilionoideae</taxon>
        <taxon>50 kb inversion clade</taxon>
        <taxon>dalbergioids sensu lato</taxon>
        <taxon>Dalbergieae</taxon>
        <taxon>Pterocarpus clade</taxon>
        <taxon>Arachis</taxon>
    </lineage>
</organism>
<evidence type="ECO:0000259" key="1">
    <source>
        <dbReference type="Pfam" id="PF10536"/>
    </source>
</evidence>
<dbReference type="EMBL" id="SDMP01000007">
    <property type="protein sequence ID" value="RYR50590.1"/>
    <property type="molecule type" value="Genomic_DNA"/>
</dbReference>
<feature type="domain" description="Aminotransferase-like plant mobile" evidence="1">
    <location>
        <begin position="144"/>
        <end position="212"/>
    </location>
</feature>
<protein>
    <recommendedName>
        <fullName evidence="1">Aminotransferase-like plant mobile domain-containing protein</fullName>
    </recommendedName>
</protein>
<evidence type="ECO:0000313" key="2">
    <source>
        <dbReference type="EMBL" id="RYR50590.1"/>
    </source>
</evidence>
<feature type="domain" description="Aminotransferase-like plant mobile" evidence="1">
    <location>
        <begin position="55"/>
        <end position="116"/>
    </location>
</feature>
<sequence length="270" mass="30623">MGKCDITHADEHISEYLQHPIYGSRNLHTRHLHQIDSYDARVEEQLRESGFSHISQIGRIMSHGPTIDALVERWRLETHTFHLPHGECTITLEDAAMIFGLRTHGLPVTGSTNHSTSGFENECMTQFGIAPDPNDHRGSGVKLACDKSGISVHWKYLPLLRDFSHIHKFSWSSACLAHMYRSLCRASRYDCKDIDGPMPLLLVWAWLRMPSIGSLPMDTSFPLAHRRRLDNLSPNGSQNRIAPHLIPFEINDGVELWSATVPLICFEIVE</sequence>
<dbReference type="AlphaFoldDB" id="A0A445CI60"/>
<gene>
    <name evidence="2" type="ORF">Ahy_A07g037219</name>
</gene>
<proteinExistence type="predicted"/>
<dbReference type="Pfam" id="PF10536">
    <property type="entry name" value="PMD"/>
    <property type="match status" value="2"/>
</dbReference>
<dbReference type="InterPro" id="IPR044824">
    <property type="entry name" value="MAIN-like"/>
</dbReference>
<dbReference type="InterPro" id="IPR019557">
    <property type="entry name" value="AminoTfrase-like_pln_mobile"/>
</dbReference>
<dbReference type="PANTHER" id="PTHR46033:SF8">
    <property type="entry name" value="PROTEIN MAINTENANCE OF MERISTEMS-LIKE"/>
    <property type="match status" value="1"/>
</dbReference>
<evidence type="ECO:0000313" key="3">
    <source>
        <dbReference type="Proteomes" id="UP000289738"/>
    </source>
</evidence>
<reference evidence="2 3" key="1">
    <citation type="submission" date="2019-01" db="EMBL/GenBank/DDBJ databases">
        <title>Sequencing of cultivated peanut Arachis hypogaea provides insights into genome evolution and oil improvement.</title>
        <authorList>
            <person name="Chen X."/>
        </authorList>
    </citation>
    <scope>NUCLEOTIDE SEQUENCE [LARGE SCALE GENOMIC DNA]</scope>
    <source>
        <strain evidence="3">cv. Fuhuasheng</strain>
        <tissue evidence="2">Leaves</tissue>
    </source>
</reference>
<keyword evidence="3" id="KW-1185">Reference proteome</keyword>
<dbReference type="STRING" id="3818.A0A445CI60"/>
<dbReference type="Proteomes" id="UP000289738">
    <property type="component" value="Chromosome A07"/>
</dbReference>
<comment type="caution">
    <text evidence="2">The sequence shown here is derived from an EMBL/GenBank/DDBJ whole genome shotgun (WGS) entry which is preliminary data.</text>
</comment>